<dbReference type="eggNOG" id="arCOG02482">
    <property type="taxonomic scope" value="Archaea"/>
</dbReference>
<comment type="caution">
    <text evidence="2">The sequence shown here is derived from an EMBL/GenBank/DDBJ whole genome shotgun (WGS) entry which is preliminary data.</text>
</comment>
<sequence>MNEIADETDGAPGFSAGAGLVGGGLTLEWLRRRVTADESAERSE</sequence>
<reference evidence="2 3" key="1">
    <citation type="journal article" date="2014" name="PLoS Genet.">
        <title>Phylogenetically driven sequencing of extremely halophilic archaea reveals strategies for static and dynamic osmo-response.</title>
        <authorList>
            <person name="Becker E.A."/>
            <person name="Seitzer P.M."/>
            <person name="Tritt A."/>
            <person name="Larsen D."/>
            <person name="Krusor M."/>
            <person name="Yao A.I."/>
            <person name="Wu D."/>
            <person name="Madern D."/>
            <person name="Eisen J.A."/>
            <person name="Darling A.E."/>
            <person name="Facciotti M.T."/>
        </authorList>
    </citation>
    <scope>NUCLEOTIDE SEQUENCE [LARGE SCALE GENOMIC DNA]</scope>
    <source>
        <strain evidence="2 3">JCM 13891</strain>
    </source>
</reference>
<feature type="region of interest" description="Disordered" evidence="1">
    <location>
        <begin position="1"/>
        <end position="21"/>
    </location>
</feature>
<name>M0CE52_9EURY</name>
<dbReference type="EMBL" id="AOIS01000019">
    <property type="protein sequence ID" value="ELZ21536.1"/>
    <property type="molecule type" value="Genomic_DNA"/>
</dbReference>
<dbReference type="STRING" id="1227488.C477_05641"/>
<evidence type="ECO:0000256" key="1">
    <source>
        <dbReference type="SAM" id="MobiDB-lite"/>
    </source>
</evidence>
<gene>
    <name evidence="2" type="ORF">C477_05641</name>
</gene>
<dbReference type="RefSeq" id="WP_008893457.1">
    <property type="nucleotide sequence ID" value="NZ_AOIS01000019.1"/>
</dbReference>
<dbReference type="Proteomes" id="UP000011657">
    <property type="component" value="Unassembled WGS sequence"/>
</dbReference>
<dbReference type="AlphaFoldDB" id="M0CE52"/>
<organism evidence="2 3">
    <name type="scientific">Haloterrigena salina JCM 13891</name>
    <dbReference type="NCBI Taxonomy" id="1227488"/>
    <lineage>
        <taxon>Archaea</taxon>
        <taxon>Methanobacteriati</taxon>
        <taxon>Methanobacteriota</taxon>
        <taxon>Stenosarchaea group</taxon>
        <taxon>Halobacteria</taxon>
        <taxon>Halobacteriales</taxon>
        <taxon>Natrialbaceae</taxon>
        <taxon>Haloterrigena</taxon>
    </lineage>
</organism>
<accession>M0CE52</accession>
<dbReference type="PATRIC" id="fig|1227488.3.peg.1117"/>
<evidence type="ECO:0000313" key="2">
    <source>
        <dbReference type="EMBL" id="ELZ21536.1"/>
    </source>
</evidence>
<protein>
    <submittedName>
        <fullName evidence="2">Pyrrolo-quinoline quinone</fullName>
    </submittedName>
</protein>
<keyword evidence="3" id="KW-1185">Reference proteome</keyword>
<proteinExistence type="predicted"/>
<evidence type="ECO:0000313" key="3">
    <source>
        <dbReference type="Proteomes" id="UP000011657"/>
    </source>
</evidence>